<keyword evidence="1" id="KW-1133">Transmembrane helix</keyword>
<proteinExistence type="predicted"/>
<dbReference type="Proteomes" id="UP000822688">
    <property type="component" value="Chromosome 2"/>
</dbReference>
<feature type="transmembrane region" description="Helical" evidence="1">
    <location>
        <begin position="514"/>
        <end position="535"/>
    </location>
</feature>
<keyword evidence="1" id="KW-0472">Membrane</keyword>
<organism evidence="2 3">
    <name type="scientific">Ceratodon purpureus</name>
    <name type="common">Fire moss</name>
    <name type="synonym">Dicranum purpureum</name>
    <dbReference type="NCBI Taxonomy" id="3225"/>
    <lineage>
        <taxon>Eukaryota</taxon>
        <taxon>Viridiplantae</taxon>
        <taxon>Streptophyta</taxon>
        <taxon>Embryophyta</taxon>
        <taxon>Bryophyta</taxon>
        <taxon>Bryophytina</taxon>
        <taxon>Bryopsida</taxon>
        <taxon>Dicranidae</taxon>
        <taxon>Pseudoditrichales</taxon>
        <taxon>Ditrichaceae</taxon>
        <taxon>Ceratodon</taxon>
    </lineage>
</organism>
<protein>
    <submittedName>
        <fullName evidence="2">Uncharacterized protein</fullName>
    </submittedName>
</protein>
<name>A0A8T0IV02_CERPU</name>
<evidence type="ECO:0000313" key="3">
    <source>
        <dbReference type="Proteomes" id="UP000822688"/>
    </source>
</evidence>
<feature type="transmembrane region" description="Helical" evidence="1">
    <location>
        <begin position="181"/>
        <end position="200"/>
    </location>
</feature>
<evidence type="ECO:0000256" key="1">
    <source>
        <dbReference type="SAM" id="Phobius"/>
    </source>
</evidence>
<dbReference type="InterPro" id="IPR040283">
    <property type="entry name" value="DDB_G0292058-like"/>
</dbReference>
<feature type="transmembrane region" description="Helical" evidence="1">
    <location>
        <begin position="279"/>
        <end position="300"/>
    </location>
</feature>
<dbReference type="GO" id="GO:0016020">
    <property type="term" value="C:membrane"/>
    <property type="evidence" value="ECO:0007669"/>
    <property type="project" value="TreeGrafter"/>
</dbReference>
<keyword evidence="1" id="KW-0812">Transmembrane</keyword>
<dbReference type="PANTHER" id="PTHR31414">
    <property type="entry name" value="TRANSMEMBRANE PROTEIN DDB_G0292058"/>
    <property type="match status" value="1"/>
</dbReference>
<reference evidence="2" key="1">
    <citation type="submission" date="2020-06" db="EMBL/GenBank/DDBJ databases">
        <title>WGS assembly of Ceratodon purpureus strain R40.</title>
        <authorList>
            <person name="Carey S.B."/>
            <person name="Jenkins J."/>
            <person name="Shu S."/>
            <person name="Lovell J.T."/>
            <person name="Sreedasyam A."/>
            <person name="Maumus F."/>
            <person name="Tiley G.P."/>
            <person name="Fernandez-Pozo N."/>
            <person name="Barry K."/>
            <person name="Chen C."/>
            <person name="Wang M."/>
            <person name="Lipzen A."/>
            <person name="Daum C."/>
            <person name="Saski C.A."/>
            <person name="Payton A.C."/>
            <person name="Mcbreen J.C."/>
            <person name="Conrad R.E."/>
            <person name="Kollar L.M."/>
            <person name="Olsson S."/>
            <person name="Huttunen S."/>
            <person name="Landis J.B."/>
            <person name="Wickett N.J."/>
            <person name="Johnson M.G."/>
            <person name="Rensing S.A."/>
            <person name="Grimwood J."/>
            <person name="Schmutz J."/>
            <person name="Mcdaniel S.F."/>
        </authorList>
    </citation>
    <scope>NUCLEOTIDE SEQUENCE</scope>
    <source>
        <strain evidence="2">R40</strain>
    </source>
</reference>
<gene>
    <name evidence="2" type="ORF">KC19_2G131900</name>
</gene>
<accession>A0A8T0IV02</accession>
<dbReference type="PANTHER" id="PTHR31414:SF18">
    <property type="entry name" value="TRANSMEMBRANE PROTEIN-RELATED"/>
    <property type="match status" value="1"/>
</dbReference>
<feature type="transmembrane region" description="Helical" evidence="1">
    <location>
        <begin position="312"/>
        <end position="341"/>
    </location>
</feature>
<keyword evidence="3" id="KW-1185">Reference proteome</keyword>
<feature type="transmembrane region" description="Helical" evidence="1">
    <location>
        <begin position="135"/>
        <end position="160"/>
    </location>
</feature>
<sequence length="568" mass="63467">MKSTAIGYPIPRSVKQHRTRIGVSRLSCVALLCLLCVAFQAQPVLSYENHIRKLGAPGGVHAFPLGTLGDSVRIGEWKFAHGRALLATTNTSTPNFRPLAERDDRLDPFDHFNHYRKGYDIKSKHYWGSVAFTGISGYAIAVAWLVLGLLILLFFCCKCLCGPRSRSKSSHSNAFYWTPRIIVFLLSVVAVGCSVVLFVACKKFTSQAYNVEDVLVEAAQNATENIHSVTATLDNVKEIVLPYNRNLYLTLNSTEMKLNSLAGVVNEKVFVNKKTYQKVFNIIEIVLLVVTSVNLLLIVLGFASTFLRWRRFFYFIIVVTWIFTALTWLMFGFFLSVHYIADDTCLAFKQYLQDPQNTTLDDLLPCADLASSSTQYKQVRVAMKGVITSATDQFLFYTNRSTSLTGVCDPIGPAPDYKYTGICANDTLPIGELANLVKPFVCNGTRRACLQTGHPFYVNQTTYNDISAMTRASQSTLDAFPLMEGLTNCSLVTNPINTMVNERCGPAKIAINRIWISFAVLSSIMILLIIFWCLANRRNTEQRYISSITPQSELQPTDARPSFSAIHK</sequence>
<evidence type="ECO:0000313" key="2">
    <source>
        <dbReference type="EMBL" id="KAG0586977.1"/>
    </source>
</evidence>
<dbReference type="AlphaFoldDB" id="A0A8T0IV02"/>
<comment type="caution">
    <text evidence="2">The sequence shown here is derived from an EMBL/GenBank/DDBJ whole genome shotgun (WGS) entry which is preliminary data.</text>
</comment>
<dbReference type="EMBL" id="CM026422">
    <property type="protein sequence ID" value="KAG0586977.1"/>
    <property type="molecule type" value="Genomic_DNA"/>
</dbReference>